<gene>
    <name evidence="1" type="ORF">LCGC14_2466510</name>
</gene>
<feature type="non-terminal residue" evidence="1">
    <location>
        <position position="55"/>
    </location>
</feature>
<sequence length="55" mass="6318">MKVKITRTTRPFPGETNGHRSEKLFADLVLDPENMVKLMSLRPTQLLPVPLDETR</sequence>
<reference evidence="1" key="1">
    <citation type="journal article" date="2015" name="Nature">
        <title>Complex archaea that bridge the gap between prokaryotes and eukaryotes.</title>
        <authorList>
            <person name="Spang A."/>
            <person name="Saw J.H."/>
            <person name="Jorgensen S.L."/>
            <person name="Zaremba-Niedzwiedzka K."/>
            <person name="Martijn J."/>
            <person name="Lind A.E."/>
            <person name="van Eijk R."/>
            <person name="Schleper C."/>
            <person name="Guy L."/>
            <person name="Ettema T.J."/>
        </authorList>
    </citation>
    <scope>NUCLEOTIDE SEQUENCE</scope>
</reference>
<name>A0A0F9BBP5_9ZZZZ</name>
<proteinExistence type="predicted"/>
<protein>
    <submittedName>
        <fullName evidence="1">Uncharacterized protein</fullName>
    </submittedName>
</protein>
<accession>A0A0F9BBP5</accession>
<organism evidence="1">
    <name type="scientific">marine sediment metagenome</name>
    <dbReference type="NCBI Taxonomy" id="412755"/>
    <lineage>
        <taxon>unclassified sequences</taxon>
        <taxon>metagenomes</taxon>
        <taxon>ecological metagenomes</taxon>
    </lineage>
</organism>
<evidence type="ECO:0000313" key="1">
    <source>
        <dbReference type="EMBL" id="KKL19329.1"/>
    </source>
</evidence>
<comment type="caution">
    <text evidence="1">The sequence shown here is derived from an EMBL/GenBank/DDBJ whole genome shotgun (WGS) entry which is preliminary data.</text>
</comment>
<dbReference type="AlphaFoldDB" id="A0A0F9BBP5"/>
<dbReference type="EMBL" id="LAZR01038525">
    <property type="protein sequence ID" value="KKL19329.1"/>
    <property type="molecule type" value="Genomic_DNA"/>
</dbReference>